<proteinExistence type="predicted"/>
<name>A0A5E5P5N4_9BURK</name>
<dbReference type="RefSeq" id="WP_150728670.1">
    <property type="nucleotide sequence ID" value="NZ_CABPSX010000004.1"/>
</dbReference>
<sequence length="103" mass="11131">MSDLFVKNGDEYFMSAGGTLLVVADAMYGPAEESTPEGRSRAAALANAILSVATERGFKSRDIFETMLARREVSDRVLELARQVDRCLGKDGFQIAIDRVGGA</sequence>
<dbReference type="Proteomes" id="UP000364291">
    <property type="component" value="Unassembled WGS sequence"/>
</dbReference>
<dbReference type="AlphaFoldDB" id="A0A5E5P5N4"/>
<organism evidence="1 2">
    <name type="scientific">Pandoraea apista</name>
    <dbReference type="NCBI Taxonomy" id="93218"/>
    <lineage>
        <taxon>Bacteria</taxon>
        <taxon>Pseudomonadati</taxon>
        <taxon>Pseudomonadota</taxon>
        <taxon>Betaproteobacteria</taxon>
        <taxon>Burkholderiales</taxon>
        <taxon>Burkholderiaceae</taxon>
        <taxon>Pandoraea</taxon>
    </lineage>
</organism>
<gene>
    <name evidence="1" type="ORF">PAP18089_02635</name>
</gene>
<evidence type="ECO:0000313" key="1">
    <source>
        <dbReference type="EMBL" id="VVG71650.1"/>
    </source>
</evidence>
<reference evidence="1 2" key="1">
    <citation type="submission" date="2019-08" db="EMBL/GenBank/DDBJ databases">
        <authorList>
            <person name="Peeters C."/>
        </authorList>
    </citation>
    <scope>NUCLEOTIDE SEQUENCE [LARGE SCALE GENOMIC DNA]</scope>
    <source>
        <strain evidence="1 2">LMG 18089</strain>
    </source>
</reference>
<dbReference type="EMBL" id="CABPSX010000004">
    <property type="protein sequence ID" value="VVG71650.1"/>
    <property type="molecule type" value="Genomic_DNA"/>
</dbReference>
<dbReference type="OrthoDB" id="9897049at2"/>
<accession>A0A5E5P5N4</accession>
<evidence type="ECO:0000313" key="2">
    <source>
        <dbReference type="Proteomes" id="UP000364291"/>
    </source>
</evidence>
<protein>
    <submittedName>
        <fullName evidence="1">Uncharacterized protein</fullName>
    </submittedName>
</protein>